<reference evidence="3 4" key="1">
    <citation type="submission" date="2018-06" db="EMBL/GenBank/DDBJ databases">
        <authorList>
            <consortium name="Pathogen Informatics"/>
            <person name="Doyle S."/>
        </authorList>
    </citation>
    <scope>NUCLEOTIDE SEQUENCE [LARGE SCALE GENOMIC DNA]</scope>
    <source>
        <strain evidence="3 4">NCTC13043</strain>
    </source>
</reference>
<dbReference type="Proteomes" id="UP000254235">
    <property type="component" value="Unassembled WGS sequence"/>
</dbReference>
<evidence type="ECO:0000256" key="1">
    <source>
        <dbReference type="ARBA" id="ARBA00022612"/>
    </source>
</evidence>
<gene>
    <name evidence="3" type="ORF">NCTC13043_01972</name>
</gene>
<dbReference type="EMBL" id="UGTP01000002">
    <property type="protein sequence ID" value="SUC37483.1"/>
    <property type="molecule type" value="Genomic_DNA"/>
</dbReference>
<sequence length="497" mass="56362">MIKKNNNIVPTDELLNEVQAYMCKKRFYRFVETFWSVIIPEEPVFNWHIQYLCDELQKLADCIVKRLPKPYDLIINIPPGTTKSTIATIMFPAWLWTLDATLRVISSSYSSDVSLDQAQKSKDIITSEKYRELFPQVAIRRDKSGKGFYGNTAGGERYVTSTGSAVTGKHAHIIINDDPQNPKQADSEPLRLQATEFTKTLSTRKVNKKNTPTITIMQRLHEEDVTGYLLKKKADKIKHICLPAEVSDNVKPAELKERYVNGLLDPVRLDAEVLSEARVDLGTRGYAGQYEQTPASAKGNIIQKDWFQHISRAQFEAMRGGATMHFFLDTAFDERKKKTDNDPSGILACCKIGQQLFIYHAQKVWKTFPDLIAFLPDYCQTWGFNKRNSTLRIEPKANGISVVQQLRASTDLNVTKTPTPTDSKATRLSTCSPKVECGRVVLVDGDWVEDFVEEVAGFPTQVHDEYVDILCYAIDHLLIRELELPNGLTKQMFNGIL</sequence>
<dbReference type="AlphaFoldDB" id="A0A379GAD1"/>
<dbReference type="OrthoDB" id="9771580at2"/>
<accession>A0A379GAD1</accession>
<evidence type="ECO:0000313" key="3">
    <source>
        <dbReference type="EMBL" id="SUC37483.1"/>
    </source>
</evidence>
<evidence type="ECO:0000313" key="4">
    <source>
        <dbReference type="Proteomes" id="UP000254235"/>
    </source>
</evidence>
<proteinExistence type="predicted"/>
<dbReference type="GeneID" id="78571616"/>
<dbReference type="RefSeq" id="WP_115083928.1">
    <property type="nucleotide sequence ID" value="NZ_UGTP01000002.1"/>
</dbReference>
<keyword evidence="1" id="KW-1188">Viral release from host cell</keyword>
<organism evidence="3 4">
    <name type="scientific">Prevotella pallens</name>
    <dbReference type="NCBI Taxonomy" id="60133"/>
    <lineage>
        <taxon>Bacteria</taxon>
        <taxon>Pseudomonadati</taxon>
        <taxon>Bacteroidota</taxon>
        <taxon>Bacteroidia</taxon>
        <taxon>Bacteroidales</taxon>
        <taxon>Prevotellaceae</taxon>
        <taxon>Prevotella</taxon>
    </lineage>
</organism>
<dbReference type="InterPro" id="IPR035421">
    <property type="entry name" value="Terminase_6C"/>
</dbReference>
<name>A0A379GAD1_9BACT</name>
<evidence type="ECO:0000259" key="2">
    <source>
        <dbReference type="Pfam" id="PF17289"/>
    </source>
</evidence>
<feature type="domain" description="Terminase large subunit gp17-like C-terminal" evidence="2">
    <location>
        <begin position="375"/>
        <end position="476"/>
    </location>
</feature>
<dbReference type="Pfam" id="PF17289">
    <property type="entry name" value="Terminase_6C"/>
    <property type="match status" value="1"/>
</dbReference>
<protein>
    <submittedName>
        <fullName evidence="3">Transposase and inactivated derivatives</fullName>
    </submittedName>
</protein>